<evidence type="ECO:0000259" key="1">
    <source>
        <dbReference type="Pfam" id="PF00144"/>
    </source>
</evidence>
<comment type="caution">
    <text evidence="2">The sequence shown here is derived from an EMBL/GenBank/DDBJ whole genome shotgun (WGS) entry which is preliminary data.</text>
</comment>
<accession>A0A4R2CJH3</accession>
<protein>
    <submittedName>
        <fullName evidence="2">CubicO group peptidase (Beta-lactamase class C family)</fullName>
    </submittedName>
</protein>
<evidence type="ECO:0000313" key="3">
    <source>
        <dbReference type="Proteomes" id="UP000295351"/>
    </source>
</evidence>
<dbReference type="InterPro" id="IPR012338">
    <property type="entry name" value="Beta-lactam/transpept-like"/>
</dbReference>
<dbReference type="Gene3D" id="3.40.710.10">
    <property type="entry name" value="DD-peptidase/beta-lactamase superfamily"/>
    <property type="match status" value="1"/>
</dbReference>
<proteinExistence type="predicted"/>
<keyword evidence="3" id="KW-1185">Reference proteome</keyword>
<dbReference type="AlphaFoldDB" id="A0A4R2CJH3"/>
<dbReference type="RefSeq" id="WP_133035727.1">
    <property type="nucleotide sequence ID" value="NZ_BAABEI010000012.1"/>
</dbReference>
<dbReference type="Pfam" id="PF00144">
    <property type="entry name" value="Beta-lactamase"/>
    <property type="match status" value="1"/>
</dbReference>
<organism evidence="2 3">
    <name type="scientific">Shinella granuli</name>
    <dbReference type="NCBI Taxonomy" id="323621"/>
    <lineage>
        <taxon>Bacteria</taxon>
        <taxon>Pseudomonadati</taxon>
        <taxon>Pseudomonadota</taxon>
        <taxon>Alphaproteobacteria</taxon>
        <taxon>Hyphomicrobiales</taxon>
        <taxon>Rhizobiaceae</taxon>
        <taxon>Shinella</taxon>
    </lineage>
</organism>
<dbReference type="Proteomes" id="UP000295351">
    <property type="component" value="Unassembled WGS sequence"/>
</dbReference>
<reference evidence="2 3" key="1">
    <citation type="submission" date="2019-03" db="EMBL/GenBank/DDBJ databases">
        <title>Genomic Encyclopedia of Type Strains, Phase IV (KMG-IV): sequencing the most valuable type-strain genomes for metagenomic binning, comparative biology and taxonomic classification.</title>
        <authorList>
            <person name="Goeker M."/>
        </authorList>
    </citation>
    <scope>NUCLEOTIDE SEQUENCE [LARGE SCALE GENOMIC DNA]</scope>
    <source>
        <strain evidence="2 3">DSM 18401</strain>
    </source>
</reference>
<name>A0A4R2CJH3_SHIGR</name>
<evidence type="ECO:0000313" key="2">
    <source>
        <dbReference type="EMBL" id="TCN39374.1"/>
    </source>
</evidence>
<dbReference type="InterPro" id="IPR050789">
    <property type="entry name" value="Diverse_Enzym_Activities"/>
</dbReference>
<sequence length="395" mass="41469">MASLTALDSALEGALAAGRIVGAVVLVSRAGQPVYARAAGFADREARIPMRDDAVFRLASVSKSIVTAAALRLVEKGALGLHDAVSRWLPEFRPPCPDGSRPDISIHQLLTHTSGLSHSYLEPTGSPWHTAGVSDGLDGLELTLAENVDRLAQLPLAFKPGTSWRYSLGIDVLGAVLCRVTGDSLPDIVAELVTQPLGMLQTRFTAAAGQRLVTPYAGGPAGPVRMHDGIALALTQEQIAVLGGPAIRATGHPGKIDGVVRFSPSRAFSAKAFPSGGAGMIGTAHDILRFMEAIRTGGKPILRDETIRMMMRDHVGPGVGTQGPGWGFGYGWAVLSDPLADTPQRPGTVQWGGAYGHSFFLDPTERLTVVALTNTAFEGTSGRFPGAIRDAAYRG</sequence>
<dbReference type="PANTHER" id="PTHR43283:SF3">
    <property type="entry name" value="BETA-LACTAMASE FAMILY PROTEIN (AFU_ORTHOLOGUE AFUA_5G07500)"/>
    <property type="match status" value="1"/>
</dbReference>
<feature type="domain" description="Beta-lactamase-related" evidence="1">
    <location>
        <begin position="8"/>
        <end position="380"/>
    </location>
</feature>
<dbReference type="PANTHER" id="PTHR43283">
    <property type="entry name" value="BETA-LACTAMASE-RELATED"/>
    <property type="match status" value="1"/>
</dbReference>
<gene>
    <name evidence="2" type="ORF">EV665_1172</name>
</gene>
<dbReference type="InterPro" id="IPR001466">
    <property type="entry name" value="Beta-lactam-related"/>
</dbReference>
<dbReference type="SUPFAM" id="SSF56601">
    <property type="entry name" value="beta-lactamase/transpeptidase-like"/>
    <property type="match status" value="1"/>
</dbReference>
<dbReference type="EMBL" id="SLVX01000017">
    <property type="protein sequence ID" value="TCN39374.1"/>
    <property type="molecule type" value="Genomic_DNA"/>
</dbReference>